<evidence type="ECO:0000313" key="4">
    <source>
        <dbReference type="Proteomes" id="UP001287286"/>
    </source>
</evidence>
<evidence type="ECO:0000313" key="3">
    <source>
        <dbReference type="EMBL" id="KAK4078052.1"/>
    </source>
</evidence>
<evidence type="ECO:0000256" key="2">
    <source>
        <dbReference type="SAM" id="MobiDB-lite"/>
    </source>
</evidence>
<dbReference type="Gene3D" id="1.25.40.10">
    <property type="entry name" value="Tetratricopeptide repeat domain"/>
    <property type="match status" value="1"/>
</dbReference>
<sequence>MHLTPTTDLATATRKSRGPDTSALASNDTAMPPRTRQGHAQAMRRSSATNGRVHKKARAGGGDQRSSSQPFTIREVGRQRPANKQQGRHDRTAGHVAPATAAAQIRETGADSSSPRGTLPAELWGMVCDRLATRFGGDWPYEMQDHEEDPCVEPDEAWLSRSALCSLARTCHYFHAMVEPWLYGTVRLTSGRSAFLLWDTLCRAPRLQRCIRNLDATGPIGEQACRTAVERFAGDPNRRGTCEGLFDAVTARLHEDPIAWYDAVHFKVCLFMNEPLAFFHEKDPACEDCILRGPRPECAPCNEMRRPLLATTIVAGILGCLPALRAVRINDHFIPHSGAYEMLKQALHHLAPQSTMSQLSTVVIGLLRRFSATDIERVHVAMTQLPLPPRIRSLHLSYTDISTWFSNLLHLADLTELAFYPGGCQPEKIRWGRWDAYLPETLQSLRFDTGHHPYVSTQDSTDEDPELSTLYAPCTRSLLRMTQLADLQVPLGLCFRDPDAMAGSSVPELLPPSLRKLTLMEVWRESHPFSFADRSAYGVKVASFLDRVLRDTPGLEELRFREQWPYWRHARAEQGQGLPGGGSVDFRVSYLFPETATSLAKRAAAYRAERRQHEALEMAPRAVELDPGHRPALICLAQIRTGLGEAAAALGTFSRMEPPPTDPITKPARDMRDRLSAAEKLLQDGIEPGRVLRYLEEATKGLVDQQANLGSGS</sequence>
<protein>
    <recommendedName>
        <fullName evidence="5">F-box domain-containing protein</fullName>
    </recommendedName>
</protein>
<feature type="repeat" description="TPR" evidence="1">
    <location>
        <begin position="596"/>
        <end position="629"/>
    </location>
</feature>
<dbReference type="InterPro" id="IPR011990">
    <property type="entry name" value="TPR-like_helical_dom_sf"/>
</dbReference>
<keyword evidence="1" id="KW-0802">TPR repeat</keyword>
<gene>
    <name evidence="3" type="ORF">Purlil1_12116</name>
</gene>
<proteinExistence type="predicted"/>
<dbReference type="SUPFAM" id="SSF48452">
    <property type="entry name" value="TPR-like"/>
    <property type="match status" value="1"/>
</dbReference>
<comment type="caution">
    <text evidence="3">The sequence shown here is derived from an EMBL/GenBank/DDBJ whole genome shotgun (WGS) entry which is preliminary data.</text>
</comment>
<dbReference type="InterPro" id="IPR019734">
    <property type="entry name" value="TPR_rpt"/>
</dbReference>
<keyword evidence="4" id="KW-1185">Reference proteome</keyword>
<feature type="compositionally biased region" description="Low complexity" evidence="2">
    <location>
        <begin position="94"/>
        <end position="103"/>
    </location>
</feature>
<dbReference type="PROSITE" id="PS50005">
    <property type="entry name" value="TPR"/>
    <property type="match status" value="1"/>
</dbReference>
<feature type="region of interest" description="Disordered" evidence="2">
    <location>
        <begin position="1"/>
        <end position="117"/>
    </location>
</feature>
<feature type="compositionally biased region" description="Polar residues" evidence="2">
    <location>
        <begin position="1"/>
        <end position="10"/>
    </location>
</feature>
<accession>A0ABR0BHS5</accession>
<organism evidence="3 4">
    <name type="scientific">Purpureocillium lilacinum</name>
    <name type="common">Paecilomyces lilacinus</name>
    <dbReference type="NCBI Taxonomy" id="33203"/>
    <lineage>
        <taxon>Eukaryota</taxon>
        <taxon>Fungi</taxon>
        <taxon>Dikarya</taxon>
        <taxon>Ascomycota</taxon>
        <taxon>Pezizomycotina</taxon>
        <taxon>Sordariomycetes</taxon>
        <taxon>Hypocreomycetidae</taxon>
        <taxon>Hypocreales</taxon>
        <taxon>Ophiocordycipitaceae</taxon>
        <taxon>Purpureocillium</taxon>
    </lineage>
</organism>
<dbReference type="EMBL" id="JAWRVI010000088">
    <property type="protein sequence ID" value="KAK4078052.1"/>
    <property type="molecule type" value="Genomic_DNA"/>
</dbReference>
<evidence type="ECO:0000256" key="1">
    <source>
        <dbReference type="PROSITE-ProRule" id="PRU00339"/>
    </source>
</evidence>
<dbReference type="Proteomes" id="UP001287286">
    <property type="component" value="Unassembled WGS sequence"/>
</dbReference>
<evidence type="ECO:0008006" key="5">
    <source>
        <dbReference type="Google" id="ProtNLM"/>
    </source>
</evidence>
<name>A0ABR0BHS5_PURLI</name>
<reference evidence="3 4" key="1">
    <citation type="journal article" date="2024" name="Microbiol. Resour. Announc.">
        <title>Genome annotations for the ascomycete fungi Trichoderma harzianum, Trichoderma aggressivum, and Purpureocillium lilacinum.</title>
        <authorList>
            <person name="Beijen E.P.W."/>
            <person name="Ohm R.A."/>
        </authorList>
    </citation>
    <scope>NUCLEOTIDE SEQUENCE [LARGE SCALE GENOMIC DNA]</scope>
    <source>
        <strain evidence="3 4">CBS 150709</strain>
    </source>
</reference>